<dbReference type="EMBL" id="MPUH01000125">
    <property type="protein sequence ID" value="OMJ89454.1"/>
    <property type="molecule type" value="Genomic_DNA"/>
</dbReference>
<evidence type="ECO:0000313" key="2">
    <source>
        <dbReference type="Proteomes" id="UP000187209"/>
    </source>
</evidence>
<proteinExistence type="predicted"/>
<keyword evidence="2" id="KW-1185">Reference proteome</keyword>
<sequence length="89" mass="10572">MAICWIDDWLCEMKNDLALDIEEKSVLYSFDFRKETPKLFPIGKFRWLNTPRHGIQKSFKRSNTWNSASTSPSFMKDIDFCPLFRQSIC</sequence>
<comment type="caution">
    <text evidence="1">The sequence shown here is derived from an EMBL/GenBank/DDBJ whole genome shotgun (WGS) entry which is preliminary data.</text>
</comment>
<accession>A0A1R2CK93</accession>
<name>A0A1R2CK93_9CILI</name>
<protein>
    <submittedName>
        <fullName evidence="1">Uncharacterized protein</fullName>
    </submittedName>
</protein>
<reference evidence="1 2" key="1">
    <citation type="submission" date="2016-11" db="EMBL/GenBank/DDBJ databases">
        <title>The macronuclear genome of Stentor coeruleus: a giant cell with tiny introns.</title>
        <authorList>
            <person name="Slabodnick M."/>
            <person name="Ruby J.G."/>
            <person name="Reiff S.B."/>
            <person name="Swart E.C."/>
            <person name="Gosai S."/>
            <person name="Prabakaran S."/>
            <person name="Witkowska E."/>
            <person name="Larue G.E."/>
            <person name="Fisher S."/>
            <person name="Freeman R.M."/>
            <person name="Gunawardena J."/>
            <person name="Chu W."/>
            <person name="Stover N.A."/>
            <person name="Gregory B.D."/>
            <person name="Nowacki M."/>
            <person name="Derisi J."/>
            <person name="Roy S.W."/>
            <person name="Marshall W.F."/>
            <person name="Sood P."/>
        </authorList>
    </citation>
    <scope>NUCLEOTIDE SEQUENCE [LARGE SCALE GENOMIC DNA]</scope>
    <source>
        <strain evidence="1">WM001</strain>
    </source>
</reference>
<organism evidence="1 2">
    <name type="scientific">Stentor coeruleus</name>
    <dbReference type="NCBI Taxonomy" id="5963"/>
    <lineage>
        <taxon>Eukaryota</taxon>
        <taxon>Sar</taxon>
        <taxon>Alveolata</taxon>
        <taxon>Ciliophora</taxon>
        <taxon>Postciliodesmatophora</taxon>
        <taxon>Heterotrichea</taxon>
        <taxon>Heterotrichida</taxon>
        <taxon>Stentoridae</taxon>
        <taxon>Stentor</taxon>
    </lineage>
</organism>
<gene>
    <name evidence="1" type="ORF">SteCoe_8348</name>
</gene>
<evidence type="ECO:0000313" key="1">
    <source>
        <dbReference type="EMBL" id="OMJ89454.1"/>
    </source>
</evidence>
<dbReference type="AlphaFoldDB" id="A0A1R2CK93"/>
<dbReference type="Proteomes" id="UP000187209">
    <property type="component" value="Unassembled WGS sequence"/>
</dbReference>